<name>A0ABZ1RTT8_9ACTN</name>
<accession>A0ABZ1RTT8</accession>
<reference evidence="1" key="1">
    <citation type="submission" date="2022-10" db="EMBL/GenBank/DDBJ databases">
        <title>The complete genomes of actinobacterial strains from the NBC collection.</title>
        <authorList>
            <person name="Joergensen T.S."/>
            <person name="Alvarez Arevalo M."/>
            <person name="Sterndorff E.B."/>
            <person name="Faurdal D."/>
            <person name="Vuksanovic O."/>
            <person name="Mourched A.-S."/>
            <person name="Charusanti P."/>
            <person name="Shaw S."/>
            <person name="Blin K."/>
            <person name="Weber T."/>
        </authorList>
    </citation>
    <scope>NUCLEOTIDE SEQUENCE</scope>
    <source>
        <strain evidence="1">NBC_00283</strain>
    </source>
</reference>
<evidence type="ECO:0000313" key="2">
    <source>
        <dbReference type="Proteomes" id="UP001432075"/>
    </source>
</evidence>
<organism evidence="1 2">
    <name type="scientific">Streptomyces goshikiensis</name>
    <dbReference type="NCBI Taxonomy" id="1942"/>
    <lineage>
        <taxon>Bacteria</taxon>
        <taxon>Bacillati</taxon>
        <taxon>Actinomycetota</taxon>
        <taxon>Actinomycetes</taxon>
        <taxon>Kitasatosporales</taxon>
        <taxon>Streptomycetaceae</taxon>
        <taxon>Streptomyces</taxon>
    </lineage>
</organism>
<evidence type="ECO:0008006" key="3">
    <source>
        <dbReference type="Google" id="ProtNLM"/>
    </source>
</evidence>
<evidence type="ECO:0000313" key="1">
    <source>
        <dbReference type="EMBL" id="WUO49899.1"/>
    </source>
</evidence>
<proteinExistence type="predicted"/>
<dbReference type="Proteomes" id="UP001432075">
    <property type="component" value="Chromosome"/>
</dbReference>
<sequence length="446" mass="46251">MTTDLGLLTAAADKWDAMAGELKKVETRYGDSVQKITMGRNWSGVSAGVAHTSFAATRYEYTAAQSQAKATATLLRTAHEALTDLKKKLESARADAMAAGMTVSDQGHVAFDHTKLTPAERNAYHHDPDGQASIRTAVTKWQQHIDDRVKAVTTTDHTVRLALSAAVVDSNKDALGKGADETLTGFNAYAESDLAKAREPAAQAATKTNGWESEGKLTVTGPGVGASASGPKYGKEVSAKAYADLFHITAEGSLTNGPWKLSGVADAYAGARATANAGFTDKGLVAKAEASVGVRGLAEGRAQYGEMAGAYVRAEGFAGGEVSATAKATREELTGGFKAFAGKKVSAAAGFEFAGIGIGGTVEKWEGPGVEAKWGYEKDKTTGIWEYDSKAGLSPGSGGGLGLEITFDPAKVSKAVDRAADAVGDMADGVNTGARAFKKHILDLAF</sequence>
<protein>
    <recommendedName>
        <fullName evidence="3">WXG100 family type VII secretion target</fullName>
    </recommendedName>
</protein>
<keyword evidence="2" id="KW-1185">Reference proteome</keyword>
<dbReference type="RefSeq" id="WP_328776946.1">
    <property type="nucleotide sequence ID" value="NZ_CP108057.1"/>
</dbReference>
<dbReference type="EMBL" id="CP108057">
    <property type="protein sequence ID" value="WUO49899.1"/>
    <property type="molecule type" value="Genomic_DNA"/>
</dbReference>
<gene>
    <name evidence="1" type="ORF">OHU17_30950</name>
</gene>